<dbReference type="Proteomes" id="UP001487740">
    <property type="component" value="Unassembled WGS sequence"/>
</dbReference>
<reference evidence="2 3" key="1">
    <citation type="submission" date="2023-03" db="EMBL/GenBank/DDBJ databases">
        <title>High-quality genome of Scylla paramamosain provides insights in environmental adaptation.</title>
        <authorList>
            <person name="Zhang L."/>
        </authorList>
    </citation>
    <scope>NUCLEOTIDE SEQUENCE [LARGE SCALE GENOMIC DNA]</scope>
    <source>
        <strain evidence="2">LZ_2023a</strain>
        <tissue evidence="2">Muscle</tissue>
    </source>
</reference>
<feature type="region of interest" description="Disordered" evidence="1">
    <location>
        <begin position="30"/>
        <end position="94"/>
    </location>
</feature>
<evidence type="ECO:0000313" key="3">
    <source>
        <dbReference type="Proteomes" id="UP001487740"/>
    </source>
</evidence>
<keyword evidence="3" id="KW-1185">Reference proteome</keyword>
<comment type="caution">
    <text evidence="2">The sequence shown here is derived from an EMBL/GenBank/DDBJ whole genome shotgun (WGS) entry which is preliminary data.</text>
</comment>
<name>A0AAW0SJ19_SCYPA</name>
<proteinExistence type="predicted"/>
<dbReference type="EMBL" id="JARAKH010000064">
    <property type="protein sequence ID" value="KAK8375168.1"/>
    <property type="molecule type" value="Genomic_DNA"/>
</dbReference>
<protein>
    <submittedName>
        <fullName evidence="2">Uncharacterized protein</fullName>
    </submittedName>
</protein>
<evidence type="ECO:0000256" key="1">
    <source>
        <dbReference type="SAM" id="MobiDB-lite"/>
    </source>
</evidence>
<sequence length="148" mass="15181">MSTKHSPPQRPHDTSLVATKRMWREKAGIPVLATPATGTHCGGGVALPDRRHSHHGMEPLGEGRQEVGEGRALGDGDLQLSCGGAGGGGGSSGWKASVRAGAVLCVPQCRARLRVLSPRAVFDGAPGIMSEAVTSAPAPRSLPLPQDP</sequence>
<feature type="compositionally biased region" description="Gly residues" evidence="1">
    <location>
        <begin position="83"/>
        <end position="92"/>
    </location>
</feature>
<dbReference type="AlphaFoldDB" id="A0AAW0SJ19"/>
<accession>A0AAW0SJ19</accession>
<feature type="compositionally biased region" description="Basic and acidic residues" evidence="1">
    <location>
        <begin position="55"/>
        <end position="74"/>
    </location>
</feature>
<gene>
    <name evidence="2" type="ORF">O3P69_019923</name>
</gene>
<evidence type="ECO:0000313" key="2">
    <source>
        <dbReference type="EMBL" id="KAK8375168.1"/>
    </source>
</evidence>
<organism evidence="2 3">
    <name type="scientific">Scylla paramamosain</name>
    <name type="common">Mud crab</name>
    <dbReference type="NCBI Taxonomy" id="85552"/>
    <lineage>
        <taxon>Eukaryota</taxon>
        <taxon>Metazoa</taxon>
        <taxon>Ecdysozoa</taxon>
        <taxon>Arthropoda</taxon>
        <taxon>Crustacea</taxon>
        <taxon>Multicrustacea</taxon>
        <taxon>Malacostraca</taxon>
        <taxon>Eumalacostraca</taxon>
        <taxon>Eucarida</taxon>
        <taxon>Decapoda</taxon>
        <taxon>Pleocyemata</taxon>
        <taxon>Brachyura</taxon>
        <taxon>Eubrachyura</taxon>
        <taxon>Portunoidea</taxon>
        <taxon>Portunidae</taxon>
        <taxon>Portuninae</taxon>
        <taxon>Scylla</taxon>
    </lineage>
</organism>